<dbReference type="PANTHER" id="PTHR11839:SF18">
    <property type="entry name" value="NUDIX HYDROLASE DOMAIN-CONTAINING PROTEIN"/>
    <property type="match status" value="1"/>
</dbReference>
<sequence length="182" mass="19901">MVSIKRVSSTEIYANPWLSLREDQIVRADGSPGIYSVIDKPSGVIVIPRDDGRLYLVEQFRYAVGARRWELPAGTAPDRQTLPPEELAERELAEETGLRAEALTQIGSVDVAPGFSSQRQAVFLAEGLSAGNPAREHEEQDMDARWWPIDEVWAAVSSGVICDAQTLAALALLITHDTTTTA</sequence>
<dbReference type="PANTHER" id="PTHR11839">
    <property type="entry name" value="UDP/ADP-SUGAR PYROPHOSPHATASE"/>
    <property type="match status" value="1"/>
</dbReference>
<evidence type="ECO:0000259" key="3">
    <source>
        <dbReference type="PROSITE" id="PS51462"/>
    </source>
</evidence>
<feature type="domain" description="Nudix hydrolase" evidence="3">
    <location>
        <begin position="37"/>
        <end position="169"/>
    </location>
</feature>
<dbReference type="PROSITE" id="PS51462">
    <property type="entry name" value="NUDIX"/>
    <property type="match status" value="1"/>
</dbReference>
<gene>
    <name evidence="4" type="ORF">O4213_09405</name>
</gene>
<dbReference type="EMBL" id="JAPWIE010000003">
    <property type="protein sequence ID" value="MCZ4550199.1"/>
    <property type="molecule type" value="Genomic_DNA"/>
</dbReference>
<evidence type="ECO:0000256" key="2">
    <source>
        <dbReference type="ARBA" id="ARBA00022801"/>
    </source>
</evidence>
<reference evidence="4" key="1">
    <citation type="submission" date="2022-12" db="EMBL/GenBank/DDBJ databases">
        <authorList>
            <person name="Krivoruchko A.V."/>
            <person name="Elkin A."/>
        </authorList>
    </citation>
    <scope>NUCLEOTIDE SEQUENCE</scope>
    <source>
        <strain evidence="4">IEGM 1388</strain>
    </source>
</reference>
<proteinExistence type="predicted"/>
<dbReference type="RefSeq" id="WP_301570820.1">
    <property type="nucleotide sequence ID" value="NZ_JAPWIE010000003.1"/>
</dbReference>
<comment type="cofactor">
    <cofactor evidence="1">
        <name>Mg(2+)</name>
        <dbReference type="ChEBI" id="CHEBI:18420"/>
    </cofactor>
</comment>
<evidence type="ECO:0000313" key="4">
    <source>
        <dbReference type="EMBL" id="MCZ4550199.1"/>
    </source>
</evidence>
<organism evidence="4 5">
    <name type="scientific">Gordonia rubripertincta</name>
    <name type="common">Rhodococcus corallinus</name>
    <dbReference type="NCBI Taxonomy" id="36822"/>
    <lineage>
        <taxon>Bacteria</taxon>
        <taxon>Bacillati</taxon>
        <taxon>Actinomycetota</taxon>
        <taxon>Actinomycetes</taxon>
        <taxon>Mycobacteriales</taxon>
        <taxon>Gordoniaceae</taxon>
        <taxon>Gordonia</taxon>
    </lineage>
</organism>
<name>A0ABT4MT55_GORRU</name>
<dbReference type="SUPFAM" id="SSF55811">
    <property type="entry name" value="Nudix"/>
    <property type="match status" value="1"/>
</dbReference>
<dbReference type="GO" id="GO:0016787">
    <property type="term" value="F:hydrolase activity"/>
    <property type="evidence" value="ECO:0007669"/>
    <property type="project" value="UniProtKB-KW"/>
</dbReference>
<dbReference type="Gene3D" id="3.90.79.10">
    <property type="entry name" value="Nucleoside Triphosphate Pyrophosphohydrolase"/>
    <property type="match status" value="1"/>
</dbReference>
<keyword evidence="5" id="KW-1185">Reference proteome</keyword>
<dbReference type="Proteomes" id="UP001067235">
    <property type="component" value="Unassembled WGS sequence"/>
</dbReference>
<dbReference type="InterPro" id="IPR000086">
    <property type="entry name" value="NUDIX_hydrolase_dom"/>
</dbReference>
<evidence type="ECO:0000313" key="5">
    <source>
        <dbReference type="Proteomes" id="UP001067235"/>
    </source>
</evidence>
<dbReference type="Pfam" id="PF00293">
    <property type="entry name" value="NUDIX"/>
    <property type="match status" value="1"/>
</dbReference>
<keyword evidence="2 4" id="KW-0378">Hydrolase</keyword>
<accession>A0ABT4MT55</accession>
<evidence type="ECO:0000256" key="1">
    <source>
        <dbReference type="ARBA" id="ARBA00001946"/>
    </source>
</evidence>
<comment type="caution">
    <text evidence="4">The sequence shown here is derived from an EMBL/GenBank/DDBJ whole genome shotgun (WGS) entry which is preliminary data.</text>
</comment>
<protein>
    <submittedName>
        <fullName evidence="4">NUDIX hydrolase</fullName>
    </submittedName>
</protein>
<dbReference type="InterPro" id="IPR015797">
    <property type="entry name" value="NUDIX_hydrolase-like_dom_sf"/>
</dbReference>